<reference evidence="3" key="1">
    <citation type="submission" date="2021-01" db="EMBL/GenBank/DDBJ databases">
        <authorList>
            <person name="Corre E."/>
            <person name="Pelletier E."/>
            <person name="Niang G."/>
            <person name="Scheremetjew M."/>
            <person name="Finn R."/>
            <person name="Kale V."/>
            <person name="Holt S."/>
            <person name="Cochrane G."/>
            <person name="Meng A."/>
            <person name="Brown T."/>
            <person name="Cohen L."/>
        </authorList>
    </citation>
    <scope>NUCLEOTIDE SEQUENCE</scope>
    <source>
        <strain evidence="3">10249 10 AB</strain>
    </source>
</reference>
<proteinExistence type="predicted"/>
<evidence type="ECO:0000313" key="3">
    <source>
        <dbReference type="EMBL" id="CAE0709679.1"/>
    </source>
</evidence>
<evidence type="ECO:0000256" key="2">
    <source>
        <dbReference type="SAM" id="Phobius"/>
    </source>
</evidence>
<keyword evidence="2" id="KW-0472">Membrane</keyword>
<dbReference type="PANTHER" id="PTHR33802:SF1">
    <property type="entry name" value="XK-RELATED PROTEIN"/>
    <property type="match status" value="1"/>
</dbReference>
<dbReference type="AlphaFoldDB" id="A0A7S4EFU3"/>
<dbReference type="PANTHER" id="PTHR33802">
    <property type="entry name" value="SI:CH211-161H7.5-RELATED"/>
    <property type="match status" value="1"/>
</dbReference>
<feature type="transmembrane region" description="Helical" evidence="2">
    <location>
        <begin position="262"/>
        <end position="280"/>
    </location>
</feature>
<feature type="transmembrane region" description="Helical" evidence="2">
    <location>
        <begin position="31"/>
        <end position="53"/>
    </location>
</feature>
<name>A0A7S4EFU3_9STRA</name>
<gene>
    <name evidence="3" type="ORF">PAUS00366_LOCUS2399</name>
</gene>
<keyword evidence="2" id="KW-0812">Transmembrane</keyword>
<feature type="region of interest" description="Disordered" evidence="1">
    <location>
        <begin position="67"/>
        <end position="107"/>
    </location>
</feature>
<organism evidence="3">
    <name type="scientific">Pseudo-nitzschia australis</name>
    <dbReference type="NCBI Taxonomy" id="44445"/>
    <lineage>
        <taxon>Eukaryota</taxon>
        <taxon>Sar</taxon>
        <taxon>Stramenopiles</taxon>
        <taxon>Ochrophyta</taxon>
        <taxon>Bacillariophyta</taxon>
        <taxon>Bacillariophyceae</taxon>
        <taxon>Bacillariophycidae</taxon>
        <taxon>Bacillariales</taxon>
        <taxon>Bacillariaceae</taxon>
        <taxon>Pseudo-nitzschia</taxon>
    </lineage>
</organism>
<dbReference type="EMBL" id="HBIX01003151">
    <property type="protein sequence ID" value="CAE0709679.1"/>
    <property type="molecule type" value="Transcribed_RNA"/>
</dbReference>
<evidence type="ECO:0000256" key="1">
    <source>
        <dbReference type="SAM" id="MobiDB-lite"/>
    </source>
</evidence>
<keyword evidence="2" id="KW-1133">Transmembrane helix</keyword>
<sequence>MSLEALNSPSLVGAVTAGCYGLLPFAAKNPMLLNSAALPFVAIKGMNALSYGFSMYSVSRPGRYDGGASVKSEAGDSESSKPKTTKSSSGDMDAAQRGMEQMGTSKGRTLVPPAPWAFIIWAPIFMGELVMVTAPILAPGSVSPVVEQALREISGPYLLAQIFQALWAASFRPRYENGIYKYVSAANLAGIAASLSLCHGAFATTSNNSQRSLRSYSGLEYALYFLPLSLHFGWTTAASLVNLNGMYAMATTNDKNATARSVAMLGHASVVLATAIGAGITWTRKAPVYGGVICWALVAVAAGLKQRILANASNSKKNDDDNVVGIYGAERQRTLSLVGAAICASTSAAVHWLL</sequence>
<feature type="transmembrane region" description="Helical" evidence="2">
    <location>
        <begin position="153"/>
        <end position="170"/>
    </location>
</feature>
<feature type="transmembrane region" description="Helical" evidence="2">
    <location>
        <begin position="116"/>
        <end position="138"/>
    </location>
</feature>
<feature type="transmembrane region" description="Helical" evidence="2">
    <location>
        <begin position="182"/>
        <end position="202"/>
    </location>
</feature>
<feature type="transmembrane region" description="Helical" evidence="2">
    <location>
        <begin position="222"/>
        <end position="241"/>
    </location>
</feature>
<feature type="transmembrane region" description="Helical" evidence="2">
    <location>
        <begin position="286"/>
        <end position="304"/>
    </location>
</feature>
<protein>
    <submittedName>
        <fullName evidence="3">Uncharacterized protein</fullName>
    </submittedName>
</protein>
<accession>A0A7S4EFU3</accession>